<reference evidence="1 2" key="1">
    <citation type="submission" date="2019-07" db="EMBL/GenBank/DDBJ databases">
        <title>Whole genome shotgun sequence of Microvirga aerophila NBRC 106136.</title>
        <authorList>
            <person name="Hosoyama A."/>
            <person name="Uohara A."/>
            <person name="Ohji S."/>
            <person name="Ichikawa N."/>
        </authorList>
    </citation>
    <scope>NUCLEOTIDE SEQUENCE [LARGE SCALE GENOMIC DNA]</scope>
    <source>
        <strain evidence="1 2">NBRC 106136</strain>
    </source>
</reference>
<proteinExistence type="predicted"/>
<sequence>MLRFLAPIKELATDPALLSDFTDKRSGDLYSYPVVFVDDLEKIEPQQIPTLNSLVTGDGLTRRTMRTSQVSHRKQQATLIGTANKEIADLIADETGNRRFVTMRLRNGEVRKGGDPTVWDVINATDYDLLWRSVDAFAPDPIEPFLEQLFALQESTRKLSDLEAWLLELDLTSEAVKAITTPKGVKADKLRGLFNAQTGSSMTMSRFGTDMLSYFTKSNMPFKSRITDPVGTLYVVR</sequence>
<dbReference type="OrthoDB" id="7569490at2"/>
<name>A0A512BQ40_9HYPH</name>
<organism evidence="1 2">
    <name type="scientific">Microvirga aerophila</name>
    <dbReference type="NCBI Taxonomy" id="670291"/>
    <lineage>
        <taxon>Bacteria</taxon>
        <taxon>Pseudomonadati</taxon>
        <taxon>Pseudomonadota</taxon>
        <taxon>Alphaproteobacteria</taxon>
        <taxon>Hyphomicrobiales</taxon>
        <taxon>Methylobacteriaceae</taxon>
        <taxon>Microvirga</taxon>
    </lineage>
</organism>
<dbReference type="AlphaFoldDB" id="A0A512BQ40"/>
<dbReference type="Proteomes" id="UP000321085">
    <property type="component" value="Unassembled WGS sequence"/>
</dbReference>
<evidence type="ECO:0000313" key="2">
    <source>
        <dbReference type="Proteomes" id="UP000321085"/>
    </source>
</evidence>
<accession>A0A512BQ40</accession>
<comment type="caution">
    <text evidence="1">The sequence shown here is derived from an EMBL/GenBank/DDBJ whole genome shotgun (WGS) entry which is preliminary data.</text>
</comment>
<protein>
    <submittedName>
        <fullName evidence="1">Uncharacterized protein</fullName>
    </submittedName>
</protein>
<keyword evidence="2" id="KW-1185">Reference proteome</keyword>
<dbReference type="EMBL" id="BJYU01000019">
    <property type="protein sequence ID" value="GEO14059.1"/>
    <property type="molecule type" value="Genomic_DNA"/>
</dbReference>
<evidence type="ECO:0000313" key="1">
    <source>
        <dbReference type="EMBL" id="GEO14059.1"/>
    </source>
</evidence>
<gene>
    <name evidence="1" type="ORF">MAE02_17550</name>
</gene>